<gene>
    <name evidence="1" type="ORF">ERS137941_01781</name>
</gene>
<evidence type="ECO:0000313" key="1">
    <source>
        <dbReference type="EMBL" id="CFQ61208.1"/>
    </source>
</evidence>
<sequence>MRKVILLNGAIRDTEEFILIIDYVLYKKSLIKEDVDIIISTWHEDINSNIDLFTWIVSKEIRVVGSGNIDIGGPANIFRQWRTLDAGLSIIPQESYILKGRTDKFLLRKDAIDAFLQADLNSPEIIFAIENNQLAVEHVSISLPFMAKDMIYLGTREAMRKVVHYSVRTQYTADHIFNGIGPECFLWLESCSLDPLVMSLIQKVDLRQISNKLMVNGDVFNFDWSTLDPTIVSLFRIWFDAFDKNYTFISDVIHCSRADVWGINEGSWSYQTGDRDEYEKIKLLLSCHPIYDINSIIDAPFINSTSIFIPSNETEWTPELPFRDKLEEIRNIDKREYSDIVILRQKLISNELSKINPDANLLSNALAWNIRQRDRDTLEMVYHWMLKHDKKLNYVSDNDKLFVLERMLDFFTFSQNQDLINVAIRKLKPYFKKSASLQVRLAEFYFTKRALYRALYWFWISYRSMSNSLGVNHGLGCTLLDLGFTRLSLRFLKNAHRIMPSDQTAIYTLIRALYNCGKKQEASILLQYLSGNLRIDAERILNVK</sequence>
<dbReference type="RefSeq" id="WP_023160178.1">
    <property type="nucleotide sequence ID" value="NZ_CGBR01000010.1"/>
</dbReference>
<accession>A0A0H5H835</accession>
<dbReference type="Proteomes" id="UP000048841">
    <property type="component" value="Unassembled WGS sequence"/>
</dbReference>
<organism evidence="1 2">
    <name type="scientific">Yersinia enterocolitica</name>
    <dbReference type="NCBI Taxonomy" id="630"/>
    <lineage>
        <taxon>Bacteria</taxon>
        <taxon>Pseudomonadati</taxon>
        <taxon>Pseudomonadota</taxon>
        <taxon>Gammaproteobacteria</taxon>
        <taxon>Enterobacterales</taxon>
        <taxon>Yersiniaceae</taxon>
        <taxon>Yersinia</taxon>
    </lineage>
</organism>
<dbReference type="SUPFAM" id="SSF48452">
    <property type="entry name" value="TPR-like"/>
    <property type="match status" value="1"/>
</dbReference>
<dbReference type="Gene3D" id="1.25.40.10">
    <property type="entry name" value="Tetratricopeptide repeat domain"/>
    <property type="match status" value="1"/>
</dbReference>
<name>A0A0H5H835_YEREN</name>
<dbReference type="EMBL" id="CGBR01000010">
    <property type="protein sequence ID" value="CFQ61208.1"/>
    <property type="molecule type" value="Genomic_DNA"/>
</dbReference>
<dbReference type="AlphaFoldDB" id="A0A0H5H835"/>
<proteinExistence type="predicted"/>
<evidence type="ECO:0000313" key="2">
    <source>
        <dbReference type="Proteomes" id="UP000048841"/>
    </source>
</evidence>
<reference evidence="1 2" key="1">
    <citation type="submission" date="2015-03" db="EMBL/GenBank/DDBJ databases">
        <authorList>
            <person name="Murphy D."/>
        </authorList>
    </citation>
    <scope>NUCLEOTIDE SEQUENCE [LARGE SCALE GENOMIC DNA]</scope>
    <source>
        <strain evidence="1 2">IP26249</strain>
    </source>
</reference>
<protein>
    <submittedName>
        <fullName evidence="1">Uncharacterized protein</fullName>
    </submittedName>
</protein>
<dbReference type="InterPro" id="IPR011990">
    <property type="entry name" value="TPR-like_helical_dom_sf"/>
</dbReference>